<evidence type="ECO:0000313" key="1">
    <source>
        <dbReference type="EMBL" id="BCB27054.1"/>
    </source>
</evidence>
<gene>
    <name evidence="1" type="ORF">SKTS_19400</name>
</gene>
<reference evidence="2" key="1">
    <citation type="submission" date="2020-03" db="EMBL/GenBank/DDBJ databases">
        <title>Complete genome sequence of sulfur-oxidizing bacterium skT11.</title>
        <authorList>
            <person name="Kanda M."/>
            <person name="Kojima H."/>
            <person name="Fukui M."/>
        </authorList>
    </citation>
    <scope>NUCLEOTIDE SEQUENCE [LARGE SCALE GENOMIC DNA]</scope>
    <source>
        <strain evidence="2">skT11</strain>
    </source>
</reference>
<protein>
    <submittedName>
        <fullName evidence="1">Uncharacterized protein</fullName>
    </submittedName>
</protein>
<evidence type="ECO:0000313" key="2">
    <source>
        <dbReference type="Proteomes" id="UP000502260"/>
    </source>
</evidence>
<dbReference type="RefSeq" id="WP_173063992.1">
    <property type="nucleotide sequence ID" value="NZ_AP022853.1"/>
</dbReference>
<organism evidence="1 2">
    <name type="scientific">Sulfurimicrobium lacus</name>
    <dbReference type="NCBI Taxonomy" id="2715678"/>
    <lineage>
        <taxon>Bacteria</taxon>
        <taxon>Pseudomonadati</taxon>
        <taxon>Pseudomonadota</taxon>
        <taxon>Betaproteobacteria</taxon>
        <taxon>Nitrosomonadales</taxon>
        <taxon>Sulfuricellaceae</taxon>
        <taxon>Sulfurimicrobium</taxon>
    </lineage>
</organism>
<accession>A0A6F8VBL5</accession>
<proteinExistence type="predicted"/>
<dbReference type="EMBL" id="AP022853">
    <property type="protein sequence ID" value="BCB27054.1"/>
    <property type="molecule type" value="Genomic_DNA"/>
</dbReference>
<dbReference type="AlphaFoldDB" id="A0A6F8VBL5"/>
<dbReference type="KEGG" id="slac:SKTS_19400"/>
<name>A0A6F8VBL5_9PROT</name>
<dbReference type="Proteomes" id="UP000502260">
    <property type="component" value="Chromosome"/>
</dbReference>
<keyword evidence="2" id="KW-1185">Reference proteome</keyword>
<sequence>MPDYIAHRDTWLSHENRKVSAGEEFSTVFPDVNGKPMRLSDNIELVKKGKKVVDAPPADGAPADDNLI</sequence>